<gene>
    <name evidence="1" type="ORF">BpHYR1_053117</name>
</gene>
<comment type="caution">
    <text evidence="1">The sequence shown here is derived from an EMBL/GenBank/DDBJ whole genome shotgun (WGS) entry which is preliminary data.</text>
</comment>
<name>A0A3M7S8I6_BRAPC</name>
<organism evidence="1 2">
    <name type="scientific">Brachionus plicatilis</name>
    <name type="common">Marine rotifer</name>
    <name type="synonym">Brachionus muelleri</name>
    <dbReference type="NCBI Taxonomy" id="10195"/>
    <lineage>
        <taxon>Eukaryota</taxon>
        <taxon>Metazoa</taxon>
        <taxon>Spiralia</taxon>
        <taxon>Gnathifera</taxon>
        <taxon>Rotifera</taxon>
        <taxon>Eurotatoria</taxon>
        <taxon>Monogononta</taxon>
        <taxon>Pseudotrocha</taxon>
        <taxon>Ploima</taxon>
        <taxon>Brachionidae</taxon>
        <taxon>Brachionus</taxon>
    </lineage>
</organism>
<proteinExistence type="predicted"/>
<keyword evidence="2" id="KW-1185">Reference proteome</keyword>
<protein>
    <submittedName>
        <fullName evidence="1">Uncharacterized protein</fullName>
    </submittedName>
</protein>
<evidence type="ECO:0000313" key="1">
    <source>
        <dbReference type="EMBL" id="RNA31975.1"/>
    </source>
</evidence>
<dbReference type="Proteomes" id="UP000276133">
    <property type="component" value="Unassembled WGS sequence"/>
</dbReference>
<accession>A0A3M7S8I6</accession>
<evidence type="ECO:0000313" key="2">
    <source>
        <dbReference type="Proteomes" id="UP000276133"/>
    </source>
</evidence>
<reference evidence="1 2" key="1">
    <citation type="journal article" date="2018" name="Sci. Rep.">
        <title>Genomic signatures of local adaptation to the degree of environmental predictability in rotifers.</title>
        <authorList>
            <person name="Franch-Gras L."/>
            <person name="Hahn C."/>
            <person name="Garcia-Roger E.M."/>
            <person name="Carmona M.J."/>
            <person name="Serra M."/>
            <person name="Gomez A."/>
        </authorList>
    </citation>
    <scope>NUCLEOTIDE SEQUENCE [LARGE SCALE GENOMIC DNA]</scope>
    <source>
        <strain evidence="1">HYR1</strain>
    </source>
</reference>
<dbReference type="AlphaFoldDB" id="A0A3M7S8I6"/>
<sequence length="104" mass="12040">MILVVDLSKHLKSIALFCNFNIFVLDVGFHFLQISDIKDLKASHSTKRVGKENYFPNINIGPFILYSCSDYFQKNFIIIWKNFIGKLRPTFVHCICLNVTVPNN</sequence>
<dbReference type="EMBL" id="REGN01001873">
    <property type="protein sequence ID" value="RNA31975.1"/>
    <property type="molecule type" value="Genomic_DNA"/>
</dbReference>